<keyword evidence="1" id="KW-0732">Signal</keyword>
<dbReference type="PROSITE" id="PS51257">
    <property type="entry name" value="PROKAR_LIPOPROTEIN"/>
    <property type="match status" value="1"/>
</dbReference>
<organism evidence="2 3">
    <name type="scientific">Paenibacillus odorifer</name>
    <dbReference type="NCBI Taxonomy" id="189426"/>
    <lineage>
        <taxon>Bacteria</taxon>
        <taxon>Bacillati</taxon>
        <taxon>Bacillota</taxon>
        <taxon>Bacilli</taxon>
        <taxon>Bacillales</taxon>
        <taxon>Paenibacillaceae</taxon>
        <taxon>Paenibacillus</taxon>
    </lineage>
</organism>
<dbReference type="Proteomes" id="UP000187313">
    <property type="component" value="Unassembled WGS sequence"/>
</dbReference>
<name>A0ABX3H5T2_9BACL</name>
<evidence type="ECO:0000313" key="3">
    <source>
        <dbReference type="Proteomes" id="UP000187313"/>
    </source>
</evidence>
<dbReference type="EMBL" id="MPTD01000037">
    <property type="protein sequence ID" value="OMD44814.1"/>
    <property type="molecule type" value="Genomic_DNA"/>
</dbReference>
<keyword evidence="3" id="KW-1185">Reference proteome</keyword>
<feature type="signal peptide" evidence="1">
    <location>
        <begin position="1"/>
        <end position="21"/>
    </location>
</feature>
<comment type="caution">
    <text evidence="2">The sequence shown here is derived from an EMBL/GenBank/DDBJ whole genome shotgun (WGS) entry which is preliminary data.</text>
</comment>
<proteinExistence type="predicted"/>
<dbReference type="RefSeq" id="WP_076301130.1">
    <property type="nucleotide sequence ID" value="NZ_MPTD01000037.1"/>
</dbReference>
<evidence type="ECO:0008006" key="4">
    <source>
        <dbReference type="Google" id="ProtNLM"/>
    </source>
</evidence>
<protein>
    <recommendedName>
        <fullName evidence="4">Lipoprotein</fullName>
    </recommendedName>
</protein>
<accession>A0ABX3H5T2</accession>
<gene>
    <name evidence="2" type="ORF">BSK51_30190</name>
</gene>
<evidence type="ECO:0000256" key="1">
    <source>
        <dbReference type="SAM" id="SignalP"/>
    </source>
</evidence>
<evidence type="ECO:0000313" key="2">
    <source>
        <dbReference type="EMBL" id="OMD44814.1"/>
    </source>
</evidence>
<reference evidence="2 3" key="1">
    <citation type="submission" date="2016-10" db="EMBL/GenBank/DDBJ databases">
        <title>Paenibacillus species isolates.</title>
        <authorList>
            <person name="Beno S.M."/>
        </authorList>
    </citation>
    <scope>NUCLEOTIDE SEQUENCE [LARGE SCALE GENOMIC DNA]</scope>
    <source>
        <strain evidence="2 3">FSL R5-0923</strain>
    </source>
</reference>
<sequence>MRGKRNLIMLLLFALTIILSACNDKKAAILSMDEVRDLAQQGEALSWKDFEGYPFEDVGSGLYIRKYEINDDYHVLVGGGSVDTAPLYINLVKRNGEKIDIRYDDIDHFIRIK</sequence>
<feature type="chain" id="PRO_5045303675" description="Lipoprotein" evidence="1">
    <location>
        <begin position="22"/>
        <end position="113"/>
    </location>
</feature>